<dbReference type="PANTHER" id="PTHR44329:SF288">
    <property type="entry name" value="MITOGEN-ACTIVATED PROTEIN KINASE KINASE KINASE 20"/>
    <property type="match status" value="1"/>
</dbReference>
<dbReference type="OrthoDB" id="2372021at2759"/>
<dbReference type="SMART" id="SM00220">
    <property type="entry name" value="S_TKc"/>
    <property type="match status" value="1"/>
</dbReference>
<proteinExistence type="predicted"/>
<evidence type="ECO:0000313" key="7">
    <source>
        <dbReference type="Proteomes" id="UP000789570"/>
    </source>
</evidence>
<dbReference type="GO" id="GO:0004674">
    <property type="term" value="F:protein serine/threonine kinase activity"/>
    <property type="evidence" value="ECO:0007669"/>
    <property type="project" value="TreeGrafter"/>
</dbReference>
<dbReference type="EMBL" id="CAJVPQ010000909">
    <property type="protein sequence ID" value="CAG8518934.1"/>
    <property type="molecule type" value="Genomic_DNA"/>
</dbReference>
<keyword evidence="1" id="KW-0808">Transferase</keyword>
<comment type="caution">
    <text evidence="6">The sequence shown here is derived from an EMBL/GenBank/DDBJ whole genome shotgun (WGS) entry which is preliminary data.</text>
</comment>
<evidence type="ECO:0000256" key="2">
    <source>
        <dbReference type="ARBA" id="ARBA00022741"/>
    </source>
</evidence>
<dbReference type="InterPro" id="IPR000719">
    <property type="entry name" value="Prot_kinase_dom"/>
</dbReference>
<organism evidence="6 7">
    <name type="scientific">Funneliformis caledonium</name>
    <dbReference type="NCBI Taxonomy" id="1117310"/>
    <lineage>
        <taxon>Eukaryota</taxon>
        <taxon>Fungi</taxon>
        <taxon>Fungi incertae sedis</taxon>
        <taxon>Mucoromycota</taxon>
        <taxon>Glomeromycotina</taxon>
        <taxon>Glomeromycetes</taxon>
        <taxon>Glomerales</taxon>
        <taxon>Glomeraceae</taxon>
        <taxon>Funneliformis</taxon>
    </lineage>
</organism>
<dbReference type="PANTHER" id="PTHR44329">
    <property type="entry name" value="SERINE/THREONINE-PROTEIN KINASE TNNI3K-RELATED"/>
    <property type="match status" value="1"/>
</dbReference>
<dbReference type="Gene3D" id="3.30.200.20">
    <property type="entry name" value="Phosphorylase Kinase, domain 1"/>
    <property type="match status" value="1"/>
</dbReference>
<evidence type="ECO:0000259" key="5">
    <source>
        <dbReference type="PROSITE" id="PS50011"/>
    </source>
</evidence>
<dbReference type="Pfam" id="PF07714">
    <property type="entry name" value="PK_Tyr_Ser-Thr"/>
    <property type="match status" value="1"/>
</dbReference>
<dbReference type="InterPro" id="IPR001245">
    <property type="entry name" value="Ser-Thr/Tyr_kinase_cat_dom"/>
</dbReference>
<keyword evidence="2" id="KW-0547">Nucleotide-binding</keyword>
<evidence type="ECO:0000256" key="4">
    <source>
        <dbReference type="ARBA" id="ARBA00022840"/>
    </source>
</evidence>
<dbReference type="InterPro" id="IPR051681">
    <property type="entry name" value="Ser/Thr_Kinases-Pseudokinases"/>
</dbReference>
<feature type="domain" description="Protein kinase" evidence="5">
    <location>
        <begin position="94"/>
        <end position="375"/>
    </location>
</feature>
<keyword evidence="4" id="KW-0067">ATP-binding</keyword>
<dbReference type="GO" id="GO:0005524">
    <property type="term" value="F:ATP binding"/>
    <property type="evidence" value="ECO:0007669"/>
    <property type="project" value="UniProtKB-KW"/>
</dbReference>
<dbReference type="Proteomes" id="UP000789570">
    <property type="component" value="Unassembled WGS sequence"/>
</dbReference>
<keyword evidence="3" id="KW-0418">Kinase</keyword>
<accession>A0A9N9F9M7</accession>
<dbReference type="SUPFAM" id="SSF56112">
    <property type="entry name" value="Protein kinase-like (PK-like)"/>
    <property type="match status" value="2"/>
</dbReference>
<gene>
    <name evidence="6" type="ORF">FCALED_LOCUS4596</name>
</gene>
<dbReference type="InterPro" id="IPR011009">
    <property type="entry name" value="Kinase-like_dom_sf"/>
</dbReference>
<protein>
    <submittedName>
        <fullName evidence="6">11174_t:CDS:1</fullName>
    </submittedName>
</protein>
<feature type="non-terminal residue" evidence="6">
    <location>
        <position position="537"/>
    </location>
</feature>
<reference evidence="6" key="1">
    <citation type="submission" date="2021-06" db="EMBL/GenBank/DDBJ databases">
        <authorList>
            <person name="Kallberg Y."/>
            <person name="Tangrot J."/>
            <person name="Rosling A."/>
        </authorList>
    </citation>
    <scope>NUCLEOTIDE SEQUENCE</scope>
    <source>
        <strain evidence="6">UK204</strain>
    </source>
</reference>
<name>A0A9N9F9M7_9GLOM</name>
<dbReference type="PROSITE" id="PS50011">
    <property type="entry name" value="PROTEIN_KINASE_DOM"/>
    <property type="match status" value="1"/>
</dbReference>
<dbReference type="Gene3D" id="1.10.510.10">
    <property type="entry name" value="Transferase(Phosphotransferase) domain 1"/>
    <property type="match status" value="1"/>
</dbReference>
<evidence type="ECO:0000256" key="1">
    <source>
        <dbReference type="ARBA" id="ARBA00022679"/>
    </source>
</evidence>
<dbReference type="AlphaFoldDB" id="A0A9N9F9M7"/>
<sequence length="537" mass="63358">MTQDPYNLDVKLPQHELELVEESYKETIPKLDYGTCMKCEQLRSHYRWCQRCVRTQCYKNFANWTSDNEEIDKFLKFSQLNSISPQTFLEWIPYEKLERIKQVSITSYKATRSTVYSADWMDGPRIVWDQKIEEYKRSKIRVLVKLYDKDQVNEILNELRIYLDCCTQDSSLLIQFYGISKHPENNEYFIVRQYAQCGSLQDYILQNFYRLDWEIKLHLLFYLAEDLKALHNAGYVQWNFHPANILVLDNSLCAMGTFSNCRKASSSPDDVDVVFEWRSYLSPEYIQNKYHTKASNVYTFGMIMYTVGTGQIPFEPFKRFEDNQFLAINICQGVRPNISDDVPRCFGELIKDCWCPNPDSRPDISQVYSSLLQWWSSVYHNKCLTPISLEFLASDNRNYSKSEFQEIIRKPDIIRTKDIVFSVKDQLEPLELINLLVDNYFVKFIKKDELTSMEQLDDGHFGTISKTIWKKTNNVVACKRIKDIKSINNKPIEAFLHELSMHRRLDFCPRIIRILGISFGDLKVDNHPPTNTSDHFE</sequence>
<keyword evidence="7" id="KW-1185">Reference proteome</keyword>
<evidence type="ECO:0000256" key="3">
    <source>
        <dbReference type="ARBA" id="ARBA00022777"/>
    </source>
</evidence>
<evidence type="ECO:0000313" key="6">
    <source>
        <dbReference type="EMBL" id="CAG8518934.1"/>
    </source>
</evidence>